<feature type="domain" description="Type II/III secretion system secretin-like" evidence="6">
    <location>
        <begin position="264"/>
        <end position="419"/>
    </location>
</feature>
<comment type="caution">
    <text evidence="7">The sequence shown here is derived from an EMBL/GenBank/DDBJ whole genome shotgun (WGS) entry which is preliminary data.</text>
</comment>
<dbReference type="InterPro" id="IPR051808">
    <property type="entry name" value="Type_IV_pilus_biogenesis"/>
</dbReference>
<proteinExistence type="inferred from homology"/>
<keyword evidence="2" id="KW-0472">Membrane</keyword>
<organism evidence="7 8">
    <name type="scientific">Thiovibrio frasassiensis</name>
    <dbReference type="NCBI Taxonomy" id="2984131"/>
    <lineage>
        <taxon>Bacteria</taxon>
        <taxon>Pseudomonadati</taxon>
        <taxon>Thermodesulfobacteriota</taxon>
        <taxon>Desulfobulbia</taxon>
        <taxon>Desulfobulbales</taxon>
        <taxon>Thiovibrionaceae</taxon>
        <taxon>Thiovibrio</taxon>
    </lineage>
</organism>
<dbReference type="Pfam" id="PF00263">
    <property type="entry name" value="Secretin"/>
    <property type="match status" value="1"/>
</dbReference>
<comment type="similarity">
    <text evidence="3">Belongs to the bacterial secretin family.</text>
</comment>
<evidence type="ECO:0000313" key="7">
    <source>
        <dbReference type="EMBL" id="MDG4476448.1"/>
    </source>
</evidence>
<reference evidence="7" key="1">
    <citation type="journal article" date="2022" name="bioRxiv">
        <title>Thiovibrio frasassiensisgen. nov., sp. nov., an autotrophic, elemental sulfur disproportionating bacterium isolated from sulfidic karst sediment, and proposal of Thiovibrionaceae fam. nov.</title>
        <authorList>
            <person name="Aronson H."/>
            <person name="Thomas C."/>
            <person name="Bhattacharyya M."/>
            <person name="Eckstein S."/>
            <person name="Jensen S."/>
            <person name="Barco R."/>
            <person name="Macalady J."/>
            <person name="Amend J."/>
        </authorList>
    </citation>
    <scope>NUCLEOTIDE SEQUENCE</scope>
    <source>
        <strain evidence="7">RS19-109</strain>
    </source>
</reference>
<evidence type="ECO:0000256" key="1">
    <source>
        <dbReference type="ARBA" id="ARBA00004370"/>
    </source>
</evidence>
<protein>
    <recommendedName>
        <fullName evidence="6">Type II/III secretion system secretin-like domain-containing protein</fullName>
    </recommendedName>
</protein>
<dbReference type="GO" id="GO:0016020">
    <property type="term" value="C:membrane"/>
    <property type="evidence" value="ECO:0007669"/>
    <property type="project" value="UniProtKB-SubCell"/>
</dbReference>
<feature type="region of interest" description="Disordered" evidence="4">
    <location>
        <begin position="423"/>
        <end position="479"/>
    </location>
</feature>
<feature type="signal peptide" evidence="5">
    <location>
        <begin position="1"/>
        <end position="18"/>
    </location>
</feature>
<evidence type="ECO:0000256" key="2">
    <source>
        <dbReference type="ARBA" id="ARBA00023136"/>
    </source>
</evidence>
<dbReference type="RefSeq" id="WP_307633416.1">
    <property type="nucleotide sequence ID" value="NZ_JAPHEH010000001.1"/>
</dbReference>
<dbReference type="InterPro" id="IPR004846">
    <property type="entry name" value="T2SS/T3SS_dom"/>
</dbReference>
<comment type="subcellular location">
    <subcellularLocation>
        <location evidence="1">Membrane</location>
    </subcellularLocation>
</comment>
<dbReference type="InterPro" id="IPR001775">
    <property type="entry name" value="GspD/PilQ"/>
</dbReference>
<dbReference type="Gene3D" id="3.30.1370.130">
    <property type="match status" value="1"/>
</dbReference>
<accession>A0A9X4MHF6</accession>
<dbReference type="Gene3D" id="3.30.1370.120">
    <property type="match status" value="1"/>
</dbReference>
<evidence type="ECO:0000256" key="3">
    <source>
        <dbReference type="RuleBase" id="RU004003"/>
    </source>
</evidence>
<dbReference type="PANTHER" id="PTHR30604">
    <property type="entry name" value="PROTEIN TRANSPORT PROTEIN HOFQ"/>
    <property type="match status" value="1"/>
</dbReference>
<dbReference type="GO" id="GO:0009306">
    <property type="term" value="P:protein secretion"/>
    <property type="evidence" value="ECO:0007669"/>
    <property type="project" value="InterPro"/>
</dbReference>
<dbReference type="Proteomes" id="UP001154240">
    <property type="component" value="Unassembled WGS sequence"/>
</dbReference>
<sequence>MRTSCLHAIFLSALLVLAQGLLPESSLTAAPLGPENDAPLLSGLKNFPASLRTENLSVSLLLRGMGRQAGINILVADNITDTINLDVEKLNLYEAFQVIMDAKQLRYYQKNNVIFVEKKADFQGQQRDLASERLCTKFGNAAAYLDQLKPLLGPNGTITLTNRGNCLIIQDRAGNIPLLRDMLTELDQPIPQVHIEARIVSISNEAKKQLGIIWGYNNYMDAAALASKINPITSSVDLHAPDPTTSLAFGFIRQNVNLNVELQAMQSDSLLEILSSPSVLVLDGKEAEIKQGKEVPYVTQTANTVNTTFREANLGLKVKPTVLQGGYIILDVGVTNDSVDQSTTGASGLLINKQAITTNLFLEDNVTVVIGGIVQQNKSNSNSKVPGLGDIPIIGNLFKNSNKRNDQSELMVFITPHIVNMSRPQTAEATPPSPLKEGTGNAPIKESVPSGSPKDNHKEEALPADDSAKTNQGKTLPPQ</sequence>
<evidence type="ECO:0000313" key="8">
    <source>
        <dbReference type="Proteomes" id="UP001154240"/>
    </source>
</evidence>
<dbReference type="PRINTS" id="PR00811">
    <property type="entry name" value="BCTERIALGSPD"/>
</dbReference>
<evidence type="ECO:0000256" key="4">
    <source>
        <dbReference type="SAM" id="MobiDB-lite"/>
    </source>
</evidence>
<reference evidence="7" key="2">
    <citation type="submission" date="2022-10" db="EMBL/GenBank/DDBJ databases">
        <authorList>
            <person name="Aronson H.S."/>
        </authorList>
    </citation>
    <scope>NUCLEOTIDE SEQUENCE</scope>
    <source>
        <strain evidence="7">RS19-109</strain>
    </source>
</reference>
<gene>
    <name evidence="7" type="ORF">OLX77_09810</name>
</gene>
<dbReference type="AlphaFoldDB" id="A0A9X4MHF6"/>
<feature type="compositionally biased region" description="Polar residues" evidence="4">
    <location>
        <begin position="469"/>
        <end position="479"/>
    </location>
</feature>
<dbReference type="InterPro" id="IPR038591">
    <property type="entry name" value="NolW-like_sf"/>
</dbReference>
<keyword evidence="8" id="KW-1185">Reference proteome</keyword>
<feature type="chain" id="PRO_5040913072" description="Type II/III secretion system secretin-like domain-containing protein" evidence="5">
    <location>
        <begin position="19"/>
        <end position="479"/>
    </location>
</feature>
<evidence type="ECO:0000259" key="6">
    <source>
        <dbReference type="Pfam" id="PF00263"/>
    </source>
</evidence>
<name>A0A9X4MHF6_9BACT</name>
<dbReference type="EMBL" id="JAPHEH010000001">
    <property type="protein sequence ID" value="MDG4476448.1"/>
    <property type="molecule type" value="Genomic_DNA"/>
</dbReference>
<dbReference type="PANTHER" id="PTHR30604:SF1">
    <property type="entry name" value="DNA UTILIZATION PROTEIN HOFQ"/>
    <property type="match status" value="1"/>
</dbReference>
<keyword evidence="5" id="KW-0732">Signal</keyword>
<evidence type="ECO:0000256" key="5">
    <source>
        <dbReference type="SAM" id="SignalP"/>
    </source>
</evidence>